<evidence type="ECO:0000256" key="2">
    <source>
        <dbReference type="ARBA" id="ARBA00022694"/>
    </source>
</evidence>
<reference evidence="9 10" key="1">
    <citation type="submission" date="2016-12" db="EMBL/GenBank/DDBJ databases">
        <title>The whole genome sequencing and assembly of Bacillus cohnii DSM 6307T strain.</title>
        <authorList>
            <person name="Lee Y.-J."/>
            <person name="Yi H."/>
            <person name="Bahn Y.-S."/>
            <person name="Kim J.F."/>
            <person name="Lee D.-W."/>
        </authorList>
    </citation>
    <scope>NUCLEOTIDE SEQUENCE [LARGE SCALE GENOMIC DNA]</scope>
    <source>
        <strain evidence="9 10">DSM 6307</strain>
    </source>
</reference>
<dbReference type="RefSeq" id="WP_066414118.1">
    <property type="nucleotide sequence ID" value="NZ_CP018866.1"/>
</dbReference>
<feature type="active site" description="Nucleophile" evidence="4 5">
    <location>
        <position position="53"/>
    </location>
</feature>
<dbReference type="Gene3D" id="3.30.70.580">
    <property type="entry name" value="Pseudouridine synthase I, catalytic domain, N-terminal subdomain"/>
    <property type="match status" value="1"/>
</dbReference>
<dbReference type="InterPro" id="IPR020097">
    <property type="entry name" value="PsdUridine_synth_TruA_a/b_dom"/>
</dbReference>
<dbReference type="InterPro" id="IPR001406">
    <property type="entry name" value="PsdUridine_synth_TruA"/>
</dbReference>
<dbReference type="PANTHER" id="PTHR11142">
    <property type="entry name" value="PSEUDOURIDYLATE SYNTHASE"/>
    <property type="match status" value="1"/>
</dbReference>
<name>A0A223KX88_9BACI</name>
<evidence type="ECO:0000313" key="10">
    <source>
        <dbReference type="Proteomes" id="UP000215224"/>
    </source>
</evidence>
<dbReference type="CDD" id="cd02570">
    <property type="entry name" value="PseudoU_synth_EcTruA"/>
    <property type="match status" value="1"/>
</dbReference>
<evidence type="ECO:0000256" key="3">
    <source>
        <dbReference type="ARBA" id="ARBA00023235"/>
    </source>
</evidence>
<comment type="subunit">
    <text evidence="4">Homodimer.</text>
</comment>
<dbReference type="AlphaFoldDB" id="A0A223KX88"/>
<evidence type="ECO:0000256" key="7">
    <source>
        <dbReference type="RuleBase" id="RU003792"/>
    </source>
</evidence>
<evidence type="ECO:0000256" key="6">
    <source>
        <dbReference type="PIRSR" id="PIRSR001430-2"/>
    </source>
</evidence>
<comment type="caution">
    <text evidence="4">Lacks conserved residue(s) required for the propagation of feature annotation.</text>
</comment>
<evidence type="ECO:0000256" key="4">
    <source>
        <dbReference type="HAMAP-Rule" id="MF_00171"/>
    </source>
</evidence>
<dbReference type="InterPro" id="IPR020103">
    <property type="entry name" value="PsdUridine_synth_cat_dom_sf"/>
</dbReference>
<dbReference type="GO" id="GO:0160147">
    <property type="term" value="F:tRNA pseudouridine(38-40) synthase activity"/>
    <property type="evidence" value="ECO:0007669"/>
    <property type="project" value="UniProtKB-EC"/>
</dbReference>
<dbReference type="EC" id="5.4.99.12" evidence="4"/>
<dbReference type="KEGG" id="bcoh:BC6307_23860"/>
<dbReference type="SUPFAM" id="SSF55120">
    <property type="entry name" value="Pseudouridine synthase"/>
    <property type="match status" value="1"/>
</dbReference>
<comment type="function">
    <text evidence="4">Formation of pseudouridine at positions 38, 39 and 40 in the anticodon stem and loop of transfer RNAs.</text>
</comment>
<dbReference type="Pfam" id="PF01416">
    <property type="entry name" value="PseudoU_synth_1"/>
    <property type="match status" value="2"/>
</dbReference>
<dbReference type="NCBIfam" id="TIGR00071">
    <property type="entry name" value="hisT_truA"/>
    <property type="match status" value="1"/>
</dbReference>
<dbReference type="EMBL" id="CP018866">
    <property type="protein sequence ID" value="AST94076.1"/>
    <property type="molecule type" value="Genomic_DNA"/>
</dbReference>
<protein>
    <recommendedName>
        <fullName evidence="4">tRNA pseudouridine synthase A</fullName>
        <ecNumber evidence="4">5.4.99.12</ecNumber>
    </recommendedName>
    <alternativeName>
        <fullName evidence="4">tRNA pseudouridine(38-40) synthase</fullName>
    </alternativeName>
    <alternativeName>
        <fullName evidence="4">tRNA pseudouridylate synthase I</fullName>
    </alternativeName>
    <alternativeName>
        <fullName evidence="4">tRNA-uridine isomerase I</fullName>
    </alternativeName>
</protein>
<dbReference type="Gene3D" id="3.30.70.660">
    <property type="entry name" value="Pseudouridine synthase I, catalytic domain, C-terminal subdomain"/>
    <property type="match status" value="1"/>
</dbReference>
<comment type="catalytic activity">
    <reaction evidence="4 7">
        <text>uridine(38/39/40) in tRNA = pseudouridine(38/39/40) in tRNA</text>
        <dbReference type="Rhea" id="RHEA:22376"/>
        <dbReference type="Rhea" id="RHEA-COMP:10085"/>
        <dbReference type="Rhea" id="RHEA-COMP:10087"/>
        <dbReference type="ChEBI" id="CHEBI:65314"/>
        <dbReference type="ChEBI" id="CHEBI:65315"/>
        <dbReference type="EC" id="5.4.99.12"/>
    </reaction>
</comment>
<evidence type="ECO:0000259" key="8">
    <source>
        <dbReference type="Pfam" id="PF01416"/>
    </source>
</evidence>
<evidence type="ECO:0000256" key="1">
    <source>
        <dbReference type="ARBA" id="ARBA00009375"/>
    </source>
</evidence>
<proteinExistence type="inferred from homology"/>
<dbReference type="Proteomes" id="UP000215224">
    <property type="component" value="Chromosome"/>
</dbReference>
<dbReference type="PANTHER" id="PTHR11142:SF0">
    <property type="entry name" value="TRNA PSEUDOURIDINE SYNTHASE-LIKE 1"/>
    <property type="match status" value="1"/>
</dbReference>
<keyword evidence="10" id="KW-1185">Reference proteome</keyword>
<keyword evidence="2 4" id="KW-0819">tRNA processing</keyword>
<feature type="binding site" evidence="4 6">
    <location>
        <position position="111"/>
    </location>
    <ligand>
        <name>substrate</name>
    </ligand>
</feature>
<dbReference type="GO" id="GO:0031119">
    <property type="term" value="P:tRNA pseudouridine synthesis"/>
    <property type="evidence" value="ECO:0007669"/>
    <property type="project" value="UniProtKB-UniRule"/>
</dbReference>
<accession>A0A223KX88</accession>
<dbReference type="HAMAP" id="MF_00171">
    <property type="entry name" value="TruA"/>
    <property type="match status" value="1"/>
</dbReference>
<keyword evidence="3 4" id="KW-0413">Isomerase</keyword>
<organism evidence="9 10">
    <name type="scientific">Sutcliffiella cohnii</name>
    <dbReference type="NCBI Taxonomy" id="33932"/>
    <lineage>
        <taxon>Bacteria</taxon>
        <taxon>Bacillati</taxon>
        <taxon>Bacillota</taxon>
        <taxon>Bacilli</taxon>
        <taxon>Bacillales</taxon>
        <taxon>Bacillaceae</taxon>
        <taxon>Sutcliffiella</taxon>
    </lineage>
</organism>
<evidence type="ECO:0000256" key="5">
    <source>
        <dbReference type="PIRSR" id="PIRSR001430-1"/>
    </source>
</evidence>
<gene>
    <name evidence="4" type="primary">truA</name>
    <name evidence="9" type="ORF">BC6307_23860</name>
</gene>
<dbReference type="PIRSF" id="PIRSF001430">
    <property type="entry name" value="tRNA_psdUrid_synth"/>
    <property type="match status" value="1"/>
</dbReference>
<dbReference type="STRING" id="1314751.GCA_001591425_01480"/>
<dbReference type="InterPro" id="IPR020094">
    <property type="entry name" value="TruA/RsuA/RluB/E/F_N"/>
</dbReference>
<comment type="similarity">
    <text evidence="1 4 7">Belongs to the tRNA pseudouridine synthase TruA family.</text>
</comment>
<evidence type="ECO:0000313" key="9">
    <source>
        <dbReference type="EMBL" id="AST94076.1"/>
    </source>
</evidence>
<feature type="domain" description="Pseudouridine synthase I TruA alpha/beta" evidence="8">
    <location>
        <begin position="145"/>
        <end position="246"/>
    </location>
</feature>
<dbReference type="FunFam" id="3.30.70.580:FF:000001">
    <property type="entry name" value="tRNA pseudouridine synthase A"/>
    <property type="match status" value="1"/>
</dbReference>
<sequence length="248" mass="28384">MKRLKSTIAYDGTNFEGYQIQPNGRTVQGELQSALNQLHKGSKVKVYASGRTDAGVHAAGQVIHFDTNLHIPPEKWPYAMHTKLPADIRILSVEEVPSSFHARFSVVQKEYRYKVWIGERQDVFQRHYTYFYPFKLNIASMEVAKQYLIGTHDFTSFCSSKTEIEDKVRTIYELDIYEEENVLVFRVVGNGFLYNMVRIIVGTLLDVGRGKINANNLTTILKEGNREQAGKTAPAHGLYLWNVVYNDN</sequence>
<dbReference type="GO" id="GO:0003723">
    <property type="term" value="F:RNA binding"/>
    <property type="evidence" value="ECO:0007669"/>
    <property type="project" value="InterPro"/>
</dbReference>
<feature type="domain" description="Pseudouridine synthase I TruA alpha/beta" evidence="8">
    <location>
        <begin position="9"/>
        <end position="104"/>
    </location>
</feature>
<dbReference type="InterPro" id="IPR020095">
    <property type="entry name" value="PsdUridine_synth_TruA_C"/>
</dbReference>